<accession>A0AAE7TI35</accession>
<dbReference type="Proteomes" id="UP000594015">
    <property type="component" value="Chromosome"/>
</dbReference>
<feature type="compositionally biased region" description="Polar residues" evidence="1">
    <location>
        <begin position="353"/>
        <end position="362"/>
    </location>
</feature>
<sequence length="388" mass="42243">MAIQPILTTPQRSFVGDVDWSLLANLGNVYRQAQDKAREQQTLASLGSDPAQNAALLVQSGNSDLVRLGIAQQALLRGETRQAARDLVADQQWRDTFSLNKNADTRATNADARAAEAGKRANMTPDEKLAEAVAAADKLGLSGEKRTQFLASFTGGTYAPTTYTTTLIQGVNPTTGEQGQFLVSPTGETKPVELPPGYVPVKEPTGGDRELIAAADEKINAGKMVDASLNRALTLSKDAYYGPTALKRSEYTSLLGPSSDQGKYGIATQLLNNEVTQTALGQLRTIFGGNPTEGERKVLLDLQGSVNQPPAVRDEIFRRAKQLAQQRVEFEMERTKGLRSGQYFKPGFEQRFSASRPGQQEQPFEETRTLNGVTYGRRGKDWFVTNAQ</sequence>
<evidence type="ECO:0000313" key="2">
    <source>
        <dbReference type="EMBL" id="QOZ68889.1"/>
    </source>
</evidence>
<organism evidence="2 3">
    <name type="scientific">Bradyrhizobium arachidis</name>
    <dbReference type="NCBI Taxonomy" id="858423"/>
    <lineage>
        <taxon>Bacteria</taxon>
        <taxon>Pseudomonadati</taxon>
        <taxon>Pseudomonadota</taxon>
        <taxon>Alphaproteobacteria</taxon>
        <taxon>Hyphomicrobiales</taxon>
        <taxon>Nitrobacteraceae</taxon>
        <taxon>Bradyrhizobium</taxon>
    </lineage>
</organism>
<name>A0AAE7TI35_9BRAD</name>
<proteinExistence type="predicted"/>
<dbReference type="AlphaFoldDB" id="A0AAE7TI35"/>
<reference evidence="2 3" key="1">
    <citation type="submission" date="2018-06" db="EMBL/GenBank/DDBJ databases">
        <title>Comparative genomics of Bradyrhizobium nodulating Arachidis hypogaea.</title>
        <authorList>
            <person name="Li Y."/>
        </authorList>
    </citation>
    <scope>NUCLEOTIDE SEQUENCE [LARGE SCALE GENOMIC DNA]</scope>
    <source>
        <strain evidence="2 3">CCBAU 051107</strain>
    </source>
</reference>
<gene>
    <name evidence="2" type="ORF">WN72_23090</name>
</gene>
<dbReference type="KEGG" id="barh:WN72_23090"/>
<protein>
    <submittedName>
        <fullName evidence="2">Uncharacterized protein</fullName>
    </submittedName>
</protein>
<feature type="region of interest" description="Disordered" evidence="1">
    <location>
        <begin position="353"/>
        <end position="373"/>
    </location>
</feature>
<dbReference type="EMBL" id="CP030050">
    <property type="protein sequence ID" value="QOZ68889.1"/>
    <property type="molecule type" value="Genomic_DNA"/>
</dbReference>
<evidence type="ECO:0000256" key="1">
    <source>
        <dbReference type="SAM" id="MobiDB-lite"/>
    </source>
</evidence>
<evidence type="ECO:0000313" key="3">
    <source>
        <dbReference type="Proteomes" id="UP000594015"/>
    </source>
</evidence>